<protein>
    <submittedName>
        <fullName evidence="1">Non-classical arabinogalactan protein 31-like</fullName>
    </submittedName>
</protein>
<sequence length="107" mass="11219">MAPTLGRRSRSVVLGCGLAVVIPAVGCLPSGGFAMGVPRPQPNLNFTIGVEGVVWCKGCRACDASALLRCRHGRRALSVWGATNSRGYFLIQTGAQAAPFTSKDCRV</sequence>
<evidence type="ECO:0000313" key="2">
    <source>
        <dbReference type="Proteomes" id="UP000275267"/>
    </source>
</evidence>
<dbReference type="AlphaFoldDB" id="A0A3L6R3A5"/>
<keyword evidence="2" id="KW-1185">Reference proteome</keyword>
<dbReference type="Proteomes" id="UP000275267">
    <property type="component" value="Unassembled WGS sequence"/>
</dbReference>
<dbReference type="EMBL" id="PQIB02000010">
    <property type="protein sequence ID" value="RLM93526.1"/>
    <property type="molecule type" value="Genomic_DNA"/>
</dbReference>
<name>A0A3L6R3A5_PANMI</name>
<evidence type="ECO:0000313" key="1">
    <source>
        <dbReference type="EMBL" id="RLM93526.1"/>
    </source>
</evidence>
<proteinExistence type="predicted"/>
<dbReference type="OrthoDB" id="665669at2759"/>
<organism evidence="1 2">
    <name type="scientific">Panicum miliaceum</name>
    <name type="common">Proso millet</name>
    <name type="synonym">Broomcorn millet</name>
    <dbReference type="NCBI Taxonomy" id="4540"/>
    <lineage>
        <taxon>Eukaryota</taxon>
        <taxon>Viridiplantae</taxon>
        <taxon>Streptophyta</taxon>
        <taxon>Embryophyta</taxon>
        <taxon>Tracheophyta</taxon>
        <taxon>Spermatophyta</taxon>
        <taxon>Magnoliopsida</taxon>
        <taxon>Liliopsida</taxon>
        <taxon>Poales</taxon>
        <taxon>Poaceae</taxon>
        <taxon>PACMAD clade</taxon>
        <taxon>Panicoideae</taxon>
        <taxon>Panicodae</taxon>
        <taxon>Paniceae</taxon>
        <taxon>Panicinae</taxon>
        <taxon>Panicum</taxon>
        <taxon>Panicum sect. Panicum</taxon>
    </lineage>
</organism>
<reference evidence="2" key="1">
    <citation type="journal article" date="2019" name="Nat. Commun.">
        <title>The genome of broomcorn millet.</title>
        <authorList>
            <person name="Zou C."/>
            <person name="Miki D."/>
            <person name="Li D."/>
            <person name="Tang Q."/>
            <person name="Xiao L."/>
            <person name="Rajput S."/>
            <person name="Deng P."/>
            <person name="Jia W."/>
            <person name="Huang R."/>
            <person name="Zhang M."/>
            <person name="Sun Y."/>
            <person name="Hu J."/>
            <person name="Fu X."/>
            <person name="Schnable P.S."/>
            <person name="Li F."/>
            <person name="Zhang H."/>
            <person name="Feng B."/>
            <person name="Zhu X."/>
            <person name="Liu R."/>
            <person name="Schnable J.C."/>
            <person name="Zhu J.-K."/>
            <person name="Zhang H."/>
        </authorList>
    </citation>
    <scope>NUCLEOTIDE SEQUENCE [LARGE SCALE GENOMIC DNA]</scope>
</reference>
<comment type="caution">
    <text evidence="1">The sequence shown here is derived from an EMBL/GenBank/DDBJ whole genome shotgun (WGS) entry which is preliminary data.</text>
</comment>
<accession>A0A3L6R3A5</accession>
<dbReference type="STRING" id="4540.A0A3L6R3A5"/>
<gene>
    <name evidence="1" type="ORF">C2845_PM08G24420</name>
</gene>